<evidence type="ECO:0000313" key="6">
    <source>
        <dbReference type="EMBL" id="HJC66088.1"/>
    </source>
</evidence>
<reference evidence="6" key="1">
    <citation type="journal article" date="2021" name="PeerJ">
        <title>Extensive microbial diversity within the chicken gut microbiome revealed by metagenomics and culture.</title>
        <authorList>
            <person name="Gilroy R."/>
            <person name="Ravi A."/>
            <person name="Getino M."/>
            <person name="Pursley I."/>
            <person name="Horton D.L."/>
            <person name="Alikhan N.F."/>
            <person name="Baker D."/>
            <person name="Gharbi K."/>
            <person name="Hall N."/>
            <person name="Watson M."/>
            <person name="Adriaenssens E.M."/>
            <person name="Foster-Nyarko E."/>
            <person name="Jarju S."/>
            <person name="Secka A."/>
            <person name="Antonio M."/>
            <person name="Oren A."/>
            <person name="Chaudhuri R.R."/>
            <person name="La Ragione R."/>
            <person name="Hildebrand F."/>
            <person name="Pallen M.J."/>
        </authorList>
    </citation>
    <scope>NUCLEOTIDE SEQUENCE</scope>
    <source>
        <strain evidence="6">CHK198-12963</strain>
    </source>
</reference>
<accession>A0A9D2TES1</accession>
<protein>
    <submittedName>
        <fullName evidence="6">C40 family peptidase</fullName>
    </submittedName>
</protein>
<evidence type="ECO:0000256" key="3">
    <source>
        <dbReference type="ARBA" id="ARBA00022801"/>
    </source>
</evidence>
<keyword evidence="2" id="KW-0645">Protease</keyword>
<dbReference type="InterPro" id="IPR051794">
    <property type="entry name" value="PG_Endopeptidase_C40"/>
</dbReference>
<dbReference type="PROSITE" id="PS51935">
    <property type="entry name" value="NLPC_P60"/>
    <property type="match status" value="1"/>
</dbReference>
<dbReference type="EMBL" id="DWWB01000022">
    <property type="protein sequence ID" value="HJC66088.1"/>
    <property type="molecule type" value="Genomic_DNA"/>
</dbReference>
<dbReference type="Pfam" id="PF00877">
    <property type="entry name" value="NLPC_P60"/>
    <property type="match status" value="1"/>
</dbReference>
<evidence type="ECO:0000259" key="5">
    <source>
        <dbReference type="PROSITE" id="PS51935"/>
    </source>
</evidence>
<sequence>MKINWHLFWQQHCHQLISGVLMWGSGLFLGAAAPGWVTARPVEIVPLAATPSTARMVRAATPARAMPATPAQTEPVLLSDALNLCQIYDGEGPGALNLAQKLYDVLAVREAEWLSQIYALYGKTPGELAGEGQMPAGRIPESLKEFKGVQITFTNGDGTVIWDSSNVKAIMAMTSVYHYYGQLQTWDEIQSYALGLWEASHSCTYTVSPIYYCEGCIETAKEEATVSDAQENALTATRSGALKVKEDGTLILEGEDGGPGIAQETLRELEETAFAETDDFSACTGHMDLSVVIRVAGLTEAGGLYALDETGNASGSSEEAWPGWNDETKAYVTSLEEKDWMAEYGLEVEGTIWRNPLTSADLDYYMNLAGQDLSAERKRIIYCALTSVGKIPYYWGGKPSARGYEGNGFGTVVSPDVDGRFFKGLDCSGWISWVYWSATGKRLEGESTSRMISCGTGITKEELQPGDICIRLGDMAHVVLFLGWTQDGQMLCVQETSGNINNVEVGIVTPDWPYYRRLVQ</sequence>
<dbReference type="Proteomes" id="UP000823863">
    <property type="component" value="Unassembled WGS sequence"/>
</dbReference>
<comment type="caution">
    <text evidence="6">The sequence shown here is derived from an EMBL/GenBank/DDBJ whole genome shotgun (WGS) entry which is preliminary data.</text>
</comment>
<comment type="similarity">
    <text evidence="1">Belongs to the peptidase C40 family.</text>
</comment>
<evidence type="ECO:0000256" key="4">
    <source>
        <dbReference type="ARBA" id="ARBA00022807"/>
    </source>
</evidence>
<keyword evidence="4" id="KW-0788">Thiol protease</keyword>
<dbReference type="AlphaFoldDB" id="A0A9D2TES1"/>
<evidence type="ECO:0000256" key="1">
    <source>
        <dbReference type="ARBA" id="ARBA00007074"/>
    </source>
</evidence>
<dbReference type="PANTHER" id="PTHR47359">
    <property type="entry name" value="PEPTIDOGLYCAN DL-ENDOPEPTIDASE CWLO"/>
    <property type="match status" value="1"/>
</dbReference>
<dbReference type="GO" id="GO:0008234">
    <property type="term" value="F:cysteine-type peptidase activity"/>
    <property type="evidence" value="ECO:0007669"/>
    <property type="project" value="UniProtKB-KW"/>
</dbReference>
<feature type="domain" description="NlpC/P60" evidence="5">
    <location>
        <begin position="374"/>
        <end position="520"/>
    </location>
</feature>
<gene>
    <name evidence="6" type="ORF">H9931_05120</name>
</gene>
<dbReference type="InterPro" id="IPR000064">
    <property type="entry name" value="NLP_P60_dom"/>
</dbReference>
<dbReference type="InterPro" id="IPR038765">
    <property type="entry name" value="Papain-like_cys_pep_sf"/>
</dbReference>
<evidence type="ECO:0000313" key="7">
    <source>
        <dbReference type="Proteomes" id="UP000823863"/>
    </source>
</evidence>
<proteinExistence type="inferred from homology"/>
<dbReference type="GO" id="GO:0006508">
    <property type="term" value="P:proteolysis"/>
    <property type="evidence" value="ECO:0007669"/>
    <property type="project" value="UniProtKB-KW"/>
</dbReference>
<name>A0A9D2TES1_9FIRM</name>
<evidence type="ECO:0000256" key="2">
    <source>
        <dbReference type="ARBA" id="ARBA00022670"/>
    </source>
</evidence>
<dbReference type="PANTHER" id="PTHR47359:SF3">
    <property type="entry name" value="NLP_P60 DOMAIN-CONTAINING PROTEIN-RELATED"/>
    <property type="match status" value="1"/>
</dbReference>
<dbReference type="Gene3D" id="3.90.1720.10">
    <property type="entry name" value="endopeptidase domain like (from Nostoc punctiforme)"/>
    <property type="match status" value="1"/>
</dbReference>
<keyword evidence="3" id="KW-0378">Hydrolase</keyword>
<dbReference type="SUPFAM" id="SSF54001">
    <property type="entry name" value="Cysteine proteinases"/>
    <property type="match status" value="1"/>
</dbReference>
<reference evidence="6" key="2">
    <citation type="submission" date="2021-04" db="EMBL/GenBank/DDBJ databases">
        <authorList>
            <person name="Gilroy R."/>
        </authorList>
    </citation>
    <scope>NUCLEOTIDE SEQUENCE</scope>
    <source>
        <strain evidence="6">CHK198-12963</strain>
    </source>
</reference>
<organism evidence="6 7">
    <name type="scientific">Candidatus Enterocloster excrementigallinarum</name>
    <dbReference type="NCBI Taxonomy" id="2838558"/>
    <lineage>
        <taxon>Bacteria</taxon>
        <taxon>Bacillati</taxon>
        <taxon>Bacillota</taxon>
        <taxon>Clostridia</taxon>
        <taxon>Lachnospirales</taxon>
        <taxon>Lachnospiraceae</taxon>
        <taxon>Enterocloster</taxon>
    </lineage>
</organism>